<comment type="caution">
    <text evidence="2">The sequence shown here is derived from an EMBL/GenBank/DDBJ whole genome shotgun (WGS) entry which is preliminary data.</text>
</comment>
<feature type="compositionally biased region" description="Pro residues" evidence="1">
    <location>
        <begin position="96"/>
        <end position="133"/>
    </location>
</feature>
<feature type="compositionally biased region" description="Basic residues" evidence="1">
    <location>
        <begin position="261"/>
        <end position="271"/>
    </location>
</feature>
<feature type="region of interest" description="Disordered" evidence="1">
    <location>
        <begin position="388"/>
        <end position="411"/>
    </location>
</feature>
<feature type="compositionally biased region" description="Pro residues" evidence="1">
    <location>
        <begin position="245"/>
        <end position="259"/>
    </location>
</feature>
<evidence type="ECO:0000256" key="1">
    <source>
        <dbReference type="SAM" id="MobiDB-lite"/>
    </source>
</evidence>
<name>A0AAE0G2Y5_9CHLO</name>
<proteinExistence type="predicted"/>
<protein>
    <submittedName>
        <fullName evidence="2">Uncharacterized protein</fullName>
    </submittedName>
</protein>
<feature type="region of interest" description="Disordered" evidence="1">
    <location>
        <begin position="238"/>
        <end position="284"/>
    </location>
</feature>
<accession>A0AAE0G2Y5</accession>
<keyword evidence="3" id="KW-1185">Reference proteome</keyword>
<dbReference type="PROSITE" id="PS51257">
    <property type="entry name" value="PROKAR_LIPOPROTEIN"/>
    <property type="match status" value="1"/>
</dbReference>
<evidence type="ECO:0000313" key="3">
    <source>
        <dbReference type="Proteomes" id="UP001190700"/>
    </source>
</evidence>
<dbReference type="AlphaFoldDB" id="A0AAE0G2Y5"/>
<dbReference type="EMBL" id="LGRX02010313">
    <property type="protein sequence ID" value="KAK3270564.1"/>
    <property type="molecule type" value="Genomic_DNA"/>
</dbReference>
<sequence length="411" mass="44042">MEDRVFCAAILRAPVPSPPGFVSCKFGKFVGPRYIRNLRVNRQSLAMISYRSPTLLLLLCLLTLSAKRATSDTTGPPSSSPPRHPPSSPLRSSPHSPSPVPAHSPPFPSTLPPRHPLLPPPHPSPPQSPPPVLPEEGPICSAMGDPHFTSFSGSTFGMTSSGEFSLLSLNVDGLDTRINTCQTVSSEWANASAITRMVISTFTTGGAPVEITLVPSVSENVLVEIVPKEGAGVTVSREYRSHAASPPPPPAFPLPPALPPSRKHKNNRHKHHDSDDSDDSDEGHYEMGLHEAKVYTVTRIILPNLVEVQTSSWSSGSSDGGQYLNLMIQIPGNLPILGKKMHADGLCGRLSFNGTDYVSSSADLSKHGPHRAKELYAKYHVPSNRSLLRRESPSARSRGVSCGPSAEDAAL</sequence>
<evidence type="ECO:0000313" key="2">
    <source>
        <dbReference type="EMBL" id="KAK3270564.1"/>
    </source>
</evidence>
<organism evidence="2 3">
    <name type="scientific">Cymbomonas tetramitiformis</name>
    <dbReference type="NCBI Taxonomy" id="36881"/>
    <lineage>
        <taxon>Eukaryota</taxon>
        <taxon>Viridiplantae</taxon>
        <taxon>Chlorophyta</taxon>
        <taxon>Pyramimonadophyceae</taxon>
        <taxon>Pyramimonadales</taxon>
        <taxon>Pyramimonadaceae</taxon>
        <taxon>Cymbomonas</taxon>
    </lineage>
</organism>
<dbReference type="Proteomes" id="UP001190700">
    <property type="component" value="Unassembled WGS sequence"/>
</dbReference>
<reference evidence="2 3" key="1">
    <citation type="journal article" date="2015" name="Genome Biol. Evol.">
        <title>Comparative Genomics of a Bacterivorous Green Alga Reveals Evolutionary Causalities and Consequences of Phago-Mixotrophic Mode of Nutrition.</title>
        <authorList>
            <person name="Burns J.A."/>
            <person name="Paasch A."/>
            <person name="Narechania A."/>
            <person name="Kim E."/>
        </authorList>
    </citation>
    <scope>NUCLEOTIDE SEQUENCE [LARGE SCALE GENOMIC DNA]</scope>
    <source>
        <strain evidence="2 3">PLY_AMNH</strain>
    </source>
</reference>
<feature type="compositionally biased region" description="Pro residues" evidence="1">
    <location>
        <begin position="78"/>
        <end position="88"/>
    </location>
</feature>
<gene>
    <name evidence="2" type="ORF">CYMTET_21042</name>
</gene>
<feature type="region of interest" description="Disordered" evidence="1">
    <location>
        <begin position="69"/>
        <end position="144"/>
    </location>
</feature>